<reference evidence="4" key="1">
    <citation type="journal article" date="2024" name="Algal Res.">
        <title>Biochemical, toxicological and genomic investigation of a high-biomass producing Limnothrix strain isolated from Italian shallow drinking water reservoir.</title>
        <authorList>
            <person name="Simonazzi M."/>
            <person name="Shishido T.K."/>
            <person name="Delbaje E."/>
            <person name="Wahlsten M."/>
            <person name="Fewer D.P."/>
            <person name="Sivonen K."/>
            <person name="Pezzolesi L."/>
            <person name="Pistocchi R."/>
        </authorList>
    </citation>
    <scope>NUCLEOTIDE SEQUENCE [LARGE SCALE GENOMIC DNA]</scope>
    <source>
        <strain evidence="4">LRLZ20PSL1</strain>
    </source>
</reference>
<dbReference type="InterPro" id="IPR006137">
    <property type="entry name" value="NADH_UbQ_OxRdtase-like_20kDa"/>
</dbReference>
<dbReference type="InterPro" id="IPR051349">
    <property type="entry name" value="Hydrogenase_assoc-protein"/>
</dbReference>
<evidence type="ECO:0000313" key="3">
    <source>
        <dbReference type="EMBL" id="MFG3816480.1"/>
    </source>
</evidence>
<dbReference type="RefSeq" id="WP_393010403.1">
    <property type="nucleotide sequence ID" value="NZ_JAZAQF010000012.1"/>
</dbReference>
<dbReference type="Gene3D" id="3.40.50.700">
    <property type="entry name" value="NADH:ubiquinone oxidoreductase-like, 20kDa subunit"/>
    <property type="match status" value="1"/>
</dbReference>
<accession>A0ABW7C5I7</accession>
<dbReference type="PANTHER" id="PTHR42845">
    <property type="entry name" value="COENZYME F420-REDUCING HYDROGENASE, GAMMA SUBUNIT"/>
    <property type="match status" value="1"/>
</dbReference>
<evidence type="ECO:0000313" key="4">
    <source>
        <dbReference type="Proteomes" id="UP001604335"/>
    </source>
</evidence>
<dbReference type="InterPro" id="IPR037024">
    <property type="entry name" value="NiFe_Hase_small_N_sf"/>
</dbReference>
<dbReference type="Pfam" id="PF01058">
    <property type="entry name" value="Oxidored_q6"/>
    <property type="match status" value="1"/>
</dbReference>
<evidence type="ECO:0000259" key="2">
    <source>
        <dbReference type="Pfam" id="PF01058"/>
    </source>
</evidence>
<evidence type="ECO:0000256" key="1">
    <source>
        <dbReference type="ARBA" id="ARBA00023002"/>
    </source>
</evidence>
<dbReference type="PANTHER" id="PTHR42845:SF1">
    <property type="entry name" value="HYDROGENASE SMALL SUBUNIT"/>
    <property type="match status" value="1"/>
</dbReference>
<protein>
    <submittedName>
        <fullName evidence="3">Oxidoreductase</fullName>
    </submittedName>
</protein>
<keyword evidence="1" id="KW-0560">Oxidoreductase</keyword>
<organism evidence="3 4">
    <name type="scientific">Limnothrix redekei LRLZ20PSL1</name>
    <dbReference type="NCBI Taxonomy" id="3112953"/>
    <lineage>
        <taxon>Bacteria</taxon>
        <taxon>Bacillati</taxon>
        <taxon>Cyanobacteriota</taxon>
        <taxon>Cyanophyceae</taxon>
        <taxon>Pseudanabaenales</taxon>
        <taxon>Pseudanabaenaceae</taxon>
        <taxon>Limnothrix</taxon>
    </lineage>
</organism>
<feature type="domain" description="NADH:ubiquinone oxidoreductase-like 20kDa subunit" evidence="2">
    <location>
        <begin position="33"/>
        <end position="183"/>
    </location>
</feature>
<sequence length="197" mass="21221">MDTLTNPAQGAAVATEGADRPKLRFATVWLGGCSGCHMSFLDLDEWLFELAKYAEVVFSPVGSDAKIFPDQVDICLAEGAVANEENLEFIQKVRSRSKLLISFGDCAVNGNVTAMRNPSATVEEILDRCYLELADLSPQYPREPGIVPPLIKQALPVHQVVPVDVFLPGCPPSAAQIQSALESLFTGEAQAAQLKFG</sequence>
<dbReference type="Proteomes" id="UP001604335">
    <property type="component" value="Unassembled WGS sequence"/>
</dbReference>
<gene>
    <name evidence="3" type="ORF">VPK24_02435</name>
</gene>
<proteinExistence type="predicted"/>
<dbReference type="SUPFAM" id="SSF56770">
    <property type="entry name" value="HydA/Nqo6-like"/>
    <property type="match status" value="1"/>
</dbReference>
<keyword evidence="4" id="KW-1185">Reference proteome</keyword>
<name>A0ABW7C5I7_9CYAN</name>
<dbReference type="EMBL" id="JAZAQF010000012">
    <property type="protein sequence ID" value="MFG3816480.1"/>
    <property type="molecule type" value="Genomic_DNA"/>
</dbReference>
<comment type="caution">
    <text evidence="3">The sequence shown here is derived from an EMBL/GenBank/DDBJ whole genome shotgun (WGS) entry which is preliminary data.</text>
</comment>